<dbReference type="OrthoDB" id="2363417at2759"/>
<evidence type="ECO:0000256" key="2">
    <source>
        <dbReference type="ARBA" id="ARBA00022737"/>
    </source>
</evidence>
<dbReference type="PANTHER" id="PTHR46093:SF18">
    <property type="entry name" value="FIBRONECTIN TYPE-III DOMAIN-CONTAINING PROTEIN"/>
    <property type="match status" value="1"/>
</dbReference>
<dbReference type="Pfam" id="PF24681">
    <property type="entry name" value="Kelch_KLHDC2_KLHL20_DRC7"/>
    <property type="match status" value="2"/>
</dbReference>
<protein>
    <recommendedName>
        <fullName evidence="7">Galactose oxidase</fullName>
    </recommendedName>
</protein>
<sequence length="401" mass="43466">MYYFIICIFSFLLTAILAVTGLAPGPRLWPAAVLVNNKLYIIGGLPNNDSFYLDVSKNFNVSDVASMPWTDISTGAPRKDSISACIGGMNNDSIFVIGNKPSASFQPLVSQFDTTKQVWSNVTAGGAPPVDRYYISCASFGKGLIAIFSGAYVTGNDNNDLWLFNSLSLSWIKSNATTAPAARSGYRAITLPDDNILYIGGSYNFSITSLTPMNILPLYNTKNDSWSNITTSGQTPPSRMFFSAVLTPNKRILIFGGVNDASLSYYNDLWILDVSTYQWSAGNITNPSLGPSNLYDHTAAVVGNYMFVCFGTNSQNYPTPTNSSSKIYLLDISKNDSYQWVTDFSLYPQTTTTTTATTTSTPTSTPTPLSTSSQSAASKINTSLYLIIGIFIEALFLATFG</sequence>
<evidence type="ECO:0000256" key="1">
    <source>
        <dbReference type="ARBA" id="ARBA00022441"/>
    </source>
</evidence>
<dbReference type="Gene3D" id="2.120.10.80">
    <property type="entry name" value="Kelch-type beta propeller"/>
    <property type="match status" value="2"/>
</dbReference>
<feature type="region of interest" description="Disordered" evidence="3">
    <location>
        <begin position="353"/>
        <end position="372"/>
    </location>
</feature>
<dbReference type="AlphaFoldDB" id="A0A397V1F1"/>
<reference evidence="5 6" key="1">
    <citation type="submission" date="2018-06" db="EMBL/GenBank/DDBJ databases">
        <title>Comparative genomics reveals the genomic features of Rhizophagus irregularis, R. cerebriforme, R. diaphanum and Gigaspora rosea, and their symbiotic lifestyle signature.</title>
        <authorList>
            <person name="Morin E."/>
            <person name="San Clemente H."/>
            <person name="Chen E.C.H."/>
            <person name="De La Providencia I."/>
            <person name="Hainaut M."/>
            <person name="Kuo A."/>
            <person name="Kohler A."/>
            <person name="Murat C."/>
            <person name="Tang N."/>
            <person name="Roy S."/>
            <person name="Loubradou J."/>
            <person name="Henrissat B."/>
            <person name="Grigoriev I.V."/>
            <person name="Corradi N."/>
            <person name="Roux C."/>
            <person name="Martin F.M."/>
        </authorList>
    </citation>
    <scope>NUCLEOTIDE SEQUENCE [LARGE SCALE GENOMIC DNA]</scope>
    <source>
        <strain evidence="5 6">DAOM 194757</strain>
    </source>
</reference>
<dbReference type="InterPro" id="IPR015915">
    <property type="entry name" value="Kelch-typ_b-propeller"/>
</dbReference>
<evidence type="ECO:0000313" key="5">
    <source>
        <dbReference type="EMBL" id="RIB15418.1"/>
    </source>
</evidence>
<keyword evidence="1" id="KW-0880">Kelch repeat</keyword>
<dbReference type="STRING" id="44941.A0A397V1F1"/>
<feature type="chain" id="PRO_5017225665" description="Galactose oxidase" evidence="4">
    <location>
        <begin position="19"/>
        <end position="401"/>
    </location>
</feature>
<dbReference type="Proteomes" id="UP000266673">
    <property type="component" value="Unassembled WGS sequence"/>
</dbReference>
<dbReference type="EMBL" id="QKWP01000745">
    <property type="protein sequence ID" value="RIB15418.1"/>
    <property type="molecule type" value="Genomic_DNA"/>
</dbReference>
<keyword evidence="6" id="KW-1185">Reference proteome</keyword>
<gene>
    <name evidence="5" type="ORF">C2G38_2192405</name>
</gene>
<dbReference type="SUPFAM" id="SSF117281">
    <property type="entry name" value="Kelch motif"/>
    <property type="match status" value="2"/>
</dbReference>
<proteinExistence type="predicted"/>
<evidence type="ECO:0000313" key="6">
    <source>
        <dbReference type="Proteomes" id="UP000266673"/>
    </source>
</evidence>
<evidence type="ECO:0000256" key="4">
    <source>
        <dbReference type="SAM" id="SignalP"/>
    </source>
</evidence>
<accession>A0A397V1F1</accession>
<keyword evidence="2" id="KW-0677">Repeat</keyword>
<name>A0A397V1F1_9GLOM</name>
<evidence type="ECO:0008006" key="7">
    <source>
        <dbReference type="Google" id="ProtNLM"/>
    </source>
</evidence>
<keyword evidence="4" id="KW-0732">Signal</keyword>
<organism evidence="5 6">
    <name type="scientific">Gigaspora rosea</name>
    <dbReference type="NCBI Taxonomy" id="44941"/>
    <lineage>
        <taxon>Eukaryota</taxon>
        <taxon>Fungi</taxon>
        <taxon>Fungi incertae sedis</taxon>
        <taxon>Mucoromycota</taxon>
        <taxon>Glomeromycotina</taxon>
        <taxon>Glomeromycetes</taxon>
        <taxon>Diversisporales</taxon>
        <taxon>Gigasporaceae</taxon>
        <taxon>Gigaspora</taxon>
    </lineage>
</organism>
<evidence type="ECO:0000256" key="3">
    <source>
        <dbReference type="SAM" id="MobiDB-lite"/>
    </source>
</evidence>
<feature type="signal peptide" evidence="4">
    <location>
        <begin position="1"/>
        <end position="18"/>
    </location>
</feature>
<dbReference type="PANTHER" id="PTHR46093">
    <property type="entry name" value="ACYL-COA-BINDING DOMAIN-CONTAINING PROTEIN 5"/>
    <property type="match status" value="1"/>
</dbReference>
<comment type="caution">
    <text evidence="5">The sequence shown here is derived from an EMBL/GenBank/DDBJ whole genome shotgun (WGS) entry which is preliminary data.</text>
</comment>